<accession>A0A1J5QT71</accession>
<gene>
    <name evidence="1" type="ORF">GALL_351340</name>
</gene>
<comment type="caution">
    <text evidence="1">The sequence shown here is derived from an EMBL/GenBank/DDBJ whole genome shotgun (WGS) entry which is preliminary data.</text>
</comment>
<name>A0A1J5QT71_9ZZZZ</name>
<evidence type="ECO:0000313" key="1">
    <source>
        <dbReference type="EMBL" id="OIQ83068.1"/>
    </source>
</evidence>
<sequence length="257" mass="28961">MLCPMNADTAPSAWRRLLARWLPRWFKPVDRSGFADAGGIDRRTVLLPMIGDQQAKSYYDVAEMWARERMRAKRHLQEILDGVTDFGDPGHAASSQACGLGVWLRFVNLPGMADTIDDLRMWHDHWHQELARLIELANQGQREPVEQAMRPGRGPWTYAARRVNQLLDALWVQKVPVGLQLRVADGDWIDAALLQEYEQGESLTISLETELSAGSSVLLRDTARADAPARSYRVKLCRPGQRGAQDEGVFIAYLVAN</sequence>
<dbReference type="EMBL" id="MLJW01000739">
    <property type="protein sequence ID" value="OIQ83068.1"/>
    <property type="molecule type" value="Genomic_DNA"/>
</dbReference>
<organism evidence="1">
    <name type="scientific">mine drainage metagenome</name>
    <dbReference type="NCBI Taxonomy" id="410659"/>
    <lineage>
        <taxon>unclassified sequences</taxon>
        <taxon>metagenomes</taxon>
        <taxon>ecological metagenomes</taxon>
    </lineage>
</organism>
<proteinExistence type="predicted"/>
<dbReference type="AlphaFoldDB" id="A0A1J5QT71"/>
<protein>
    <submittedName>
        <fullName evidence="1">Uncharacterized protein</fullName>
    </submittedName>
</protein>
<reference evidence="1" key="1">
    <citation type="submission" date="2016-10" db="EMBL/GenBank/DDBJ databases">
        <title>Sequence of Gallionella enrichment culture.</title>
        <authorList>
            <person name="Poehlein A."/>
            <person name="Muehling M."/>
            <person name="Daniel R."/>
        </authorList>
    </citation>
    <scope>NUCLEOTIDE SEQUENCE</scope>
</reference>